<comment type="pathway">
    <text evidence="2">Cofactor biosynthesis; NAD(+) biosynthesis; quinolinate from iminoaspartate: step 1/1.</text>
</comment>
<dbReference type="RefSeq" id="WP_076399847.1">
    <property type="nucleotide sequence ID" value="NZ_FTOA01000003.1"/>
</dbReference>
<keyword evidence="12" id="KW-1185">Reference proteome</keyword>
<dbReference type="SUPFAM" id="SSF142754">
    <property type="entry name" value="NadA-like"/>
    <property type="match status" value="1"/>
</dbReference>
<evidence type="ECO:0000256" key="10">
    <source>
        <dbReference type="NCBIfam" id="TIGR00550"/>
    </source>
</evidence>
<keyword evidence="7" id="KW-0479">Metal-binding</keyword>
<protein>
    <recommendedName>
        <fullName evidence="3 10">Quinolinate synthase</fullName>
        <ecNumber evidence="3 10">2.5.1.72</ecNumber>
    </recommendedName>
</protein>
<evidence type="ECO:0000256" key="6">
    <source>
        <dbReference type="ARBA" id="ARBA00022679"/>
    </source>
</evidence>
<dbReference type="NCBIfam" id="NF006879">
    <property type="entry name" value="PRK09375.1-4"/>
    <property type="match status" value="1"/>
</dbReference>
<evidence type="ECO:0000256" key="5">
    <source>
        <dbReference type="ARBA" id="ARBA00022642"/>
    </source>
</evidence>
<sequence>MNAETPALPVLPAALEGLITATEWPQLAPLVAEINRLKIDRDAVILAHNYMRPEIFHCVADITGDSLALAQKAVEATASVIVMAGVHFMAETAKVLNPDKVVLMPDLQAGCSLAEAITADDVRRLKAEHPGLPVVVYVNTSAEVKAEADVCCTSGNAVQVVESICAEWGVDRCLLLPDRYLAENIAAQTRYGIISFPGACEVHELYTPEDIADIRDSFGDDLVVIAHPECPRPVVEAADFAGSTAQMIDFIRDQSPARVLLVTECSMGENLMASAPQTEFIRACNMCPHMKRITLEKIRDSLLTLDPQITVDPAIAHKARLSVDRMLACGRNTPIAPEPEAR</sequence>
<evidence type="ECO:0000256" key="8">
    <source>
        <dbReference type="ARBA" id="ARBA00023004"/>
    </source>
</evidence>
<keyword evidence="6" id="KW-0808">Transferase</keyword>
<accession>A0A1N7LB96</accession>
<name>A0A1N7LB96_9PROT</name>
<evidence type="ECO:0000256" key="1">
    <source>
        <dbReference type="ARBA" id="ARBA00001966"/>
    </source>
</evidence>
<dbReference type="PANTHER" id="PTHR30573:SF0">
    <property type="entry name" value="QUINOLINATE SYNTHASE, CHLOROPLASTIC"/>
    <property type="match status" value="1"/>
</dbReference>
<dbReference type="Gene3D" id="3.40.50.10800">
    <property type="entry name" value="NadA-like"/>
    <property type="match status" value="3"/>
</dbReference>
<evidence type="ECO:0000256" key="7">
    <source>
        <dbReference type="ARBA" id="ARBA00022723"/>
    </source>
</evidence>
<dbReference type="Proteomes" id="UP000185678">
    <property type="component" value="Unassembled WGS sequence"/>
</dbReference>
<dbReference type="NCBIfam" id="NF006878">
    <property type="entry name" value="PRK09375.1-2"/>
    <property type="match status" value="1"/>
</dbReference>
<keyword evidence="5" id="KW-0662">Pyridine nucleotide biosynthesis</keyword>
<evidence type="ECO:0000313" key="11">
    <source>
        <dbReference type="EMBL" id="SIS71010.1"/>
    </source>
</evidence>
<dbReference type="EC" id="2.5.1.72" evidence="3 10"/>
<dbReference type="GO" id="GO:0046872">
    <property type="term" value="F:metal ion binding"/>
    <property type="evidence" value="ECO:0007669"/>
    <property type="project" value="UniProtKB-KW"/>
</dbReference>
<evidence type="ECO:0000256" key="2">
    <source>
        <dbReference type="ARBA" id="ARBA00005065"/>
    </source>
</evidence>
<organism evidence="11 12">
    <name type="scientific">Insolitispirillum peregrinum</name>
    <dbReference type="NCBI Taxonomy" id="80876"/>
    <lineage>
        <taxon>Bacteria</taxon>
        <taxon>Pseudomonadati</taxon>
        <taxon>Pseudomonadota</taxon>
        <taxon>Alphaproteobacteria</taxon>
        <taxon>Rhodospirillales</taxon>
        <taxon>Novispirillaceae</taxon>
        <taxon>Insolitispirillum</taxon>
    </lineage>
</organism>
<dbReference type="InterPro" id="IPR036094">
    <property type="entry name" value="NadA_sf"/>
</dbReference>
<keyword evidence="9" id="KW-0411">Iron-sulfur</keyword>
<dbReference type="PANTHER" id="PTHR30573">
    <property type="entry name" value="QUINOLINATE SYNTHETASE A"/>
    <property type="match status" value="1"/>
</dbReference>
<dbReference type="GO" id="GO:0008987">
    <property type="term" value="F:quinolinate synthetase A activity"/>
    <property type="evidence" value="ECO:0007669"/>
    <property type="project" value="UniProtKB-UniRule"/>
</dbReference>
<dbReference type="STRING" id="80876.SAMN05421779_103216"/>
<dbReference type="OrthoDB" id="9801204at2"/>
<dbReference type="UniPathway" id="UPA00253">
    <property type="reaction ID" value="UER00327"/>
</dbReference>
<dbReference type="AlphaFoldDB" id="A0A1N7LB96"/>
<dbReference type="InterPro" id="IPR003473">
    <property type="entry name" value="NadA"/>
</dbReference>
<dbReference type="EMBL" id="FTOA01000003">
    <property type="protein sequence ID" value="SIS71010.1"/>
    <property type="molecule type" value="Genomic_DNA"/>
</dbReference>
<dbReference type="GO" id="GO:0034628">
    <property type="term" value="P:'de novo' NAD+ biosynthetic process from L-aspartate"/>
    <property type="evidence" value="ECO:0007669"/>
    <property type="project" value="TreeGrafter"/>
</dbReference>
<evidence type="ECO:0000256" key="3">
    <source>
        <dbReference type="ARBA" id="ARBA00012669"/>
    </source>
</evidence>
<comment type="cofactor">
    <cofactor evidence="1">
        <name>[4Fe-4S] cluster</name>
        <dbReference type="ChEBI" id="CHEBI:49883"/>
    </cofactor>
</comment>
<evidence type="ECO:0000256" key="4">
    <source>
        <dbReference type="ARBA" id="ARBA00022485"/>
    </source>
</evidence>
<dbReference type="Pfam" id="PF02445">
    <property type="entry name" value="NadA"/>
    <property type="match status" value="1"/>
</dbReference>
<gene>
    <name evidence="11" type="ORF">SAMN05421779_103216</name>
</gene>
<proteinExistence type="predicted"/>
<evidence type="ECO:0000313" key="12">
    <source>
        <dbReference type="Proteomes" id="UP000185678"/>
    </source>
</evidence>
<dbReference type="GO" id="GO:0005829">
    <property type="term" value="C:cytosol"/>
    <property type="evidence" value="ECO:0007669"/>
    <property type="project" value="TreeGrafter"/>
</dbReference>
<evidence type="ECO:0000256" key="9">
    <source>
        <dbReference type="ARBA" id="ARBA00023014"/>
    </source>
</evidence>
<dbReference type="NCBIfam" id="TIGR00550">
    <property type="entry name" value="nadA"/>
    <property type="match status" value="1"/>
</dbReference>
<keyword evidence="8" id="KW-0408">Iron</keyword>
<keyword evidence="4" id="KW-0004">4Fe-4S</keyword>
<reference evidence="11 12" key="1">
    <citation type="submission" date="2017-01" db="EMBL/GenBank/DDBJ databases">
        <authorList>
            <person name="Mah S.A."/>
            <person name="Swanson W.J."/>
            <person name="Moy G.W."/>
            <person name="Vacquier V.D."/>
        </authorList>
    </citation>
    <scope>NUCLEOTIDE SEQUENCE [LARGE SCALE GENOMIC DNA]</scope>
    <source>
        <strain evidence="11 12">DSM 11589</strain>
    </source>
</reference>
<dbReference type="GO" id="GO:0051539">
    <property type="term" value="F:4 iron, 4 sulfur cluster binding"/>
    <property type="evidence" value="ECO:0007669"/>
    <property type="project" value="UniProtKB-KW"/>
</dbReference>